<organism evidence="2 3">
    <name type="scientific">Branchiostoma belcheri</name>
    <name type="common">Amphioxus</name>
    <dbReference type="NCBI Taxonomy" id="7741"/>
    <lineage>
        <taxon>Eukaryota</taxon>
        <taxon>Metazoa</taxon>
        <taxon>Chordata</taxon>
        <taxon>Cephalochordata</taxon>
        <taxon>Leptocardii</taxon>
        <taxon>Amphioxiformes</taxon>
        <taxon>Branchiostomatidae</taxon>
        <taxon>Branchiostoma</taxon>
    </lineage>
</organism>
<dbReference type="InterPro" id="IPR018379">
    <property type="entry name" value="BEN_domain"/>
</dbReference>
<name>A0A6P4YVA4_BRABE</name>
<dbReference type="PROSITE" id="PS51457">
    <property type="entry name" value="BEN"/>
    <property type="match status" value="1"/>
</dbReference>
<sequence length="188" mass="20734">MDLAQRTLKEAMDTRWLSHDEACSSLYKTLPAVLTSLDHEAPASIKLQAAAAADPQAGQPPVPLGGPEKGVVTYPHILVNIPEQFFKQLTGIYFSDEELFRGNYTGGGAHEALNPTILGAILAETNRQYKDEKIKLYRVVTEKCCRVRAAHKARKNKPVALPDANQQQRQAQQDLMISTVVRDALLSL</sequence>
<reference evidence="3" key="1">
    <citation type="submission" date="2025-08" db="UniProtKB">
        <authorList>
            <consortium name="RefSeq"/>
        </authorList>
    </citation>
    <scope>IDENTIFICATION</scope>
    <source>
        <tissue evidence="3">Gonad</tissue>
    </source>
</reference>
<proteinExistence type="predicted"/>
<dbReference type="KEGG" id="bbel:109467599"/>
<evidence type="ECO:0000313" key="3">
    <source>
        <dbReference type="RefSeq" id="XP_019621176.1"/>
    </source>
</evidence>
<dbReference type="OrthoDB" id="5376140at2759"/>
<feature type="domain" description="BEN" evidence="1">
    <location>
        <begin position="68"/>
        <end position="151"/>
    </location>
</feature>
<dbReference type="Proteomes" id="UP000515135">
    <property type="component" value="Unplaced"/>
</dbReference>
<evidence type="ECO:0000259" key="1">
    <source>
        <dbReference type="PROSITE" id="PS51457"/>
    </source>
</evidence>
<gene>
    <name evidence="3" type="primary">LOC109467599</name>
</gene>
<dbReference type="AlphaFoldDB" id="A0A6P4YVA4"/>
<dbReference type="GO" id="GO:0003677">
    <property type="term" value="F:DNA binding"/>
    <property type="evidence" value="ECO:0007669"/>
    <property type="project" value="InterPro"/>
</dbReference>
<evidence type="ECO:0000313" key="2">
    <source>
        <dbReference type="Proteomes" id="UP000515135"/>
    </source>
</evidence>
<protein>
    <submittedName>
        <fullName evidence="3">Uncharacterized protein LOC109467599</fullName>
    </submittedName>
</protein>
<dbReference type="RefSeq" id="XP_019621176.1">
    <property type="nucleotide sequence ID" value="XM_019765617.1"/>
</dbReference>
<keyword evidence="2" id="KW-1185">Reference proteome</keyword>
<accession>A0A6P4YVA4</accession>
<dbReference type="GeneID" id="109467599"/>